<evidence type="ECO:0000313" key="3">
    <source>
        <dbReference type="Proteomes" id="UP000318288"/>
    </source>
</evidence>
<comment type="caution">
    <text evidence="2">The sequence shown here is derived from an EMBL/GenBank/DDBJ whole genome shotgun (WGS) entry which is preliminary data.</text>
</comment>
<dbReference type="RefSeq" id="WP_146453419.1">
    <property type="nucleotide sequence ID" value="NZ_SJPW01000001.1"/>
</dbReference>
<protein>
    <recommendedName>
        <fullName evidence="4">DUF3035 domain-containing protein</fullName>
    </recommendedName>
</protein>
<dbReference type="Proteomes" id="UP000318288">
    <property type="component" value="Unassembled WGS sequence"/>
</dbReference>
<dbReference type="EMBL" id="SJPW01000001">
    <property type="protein sequence ID" value="TWU59854.1"/>
    <property type="molecule type" value="Genomic_DNA"/>
</dbReference>
<dbReference type="AlphaFoldDB" id="A0A5C6FJG0"/>
<keyword evidence="3" id="KW-1185">Reference proteome</keyword>
<sequence>MRNITLGVLIVAGGTLAALPFRRYQAISDDRQRPGAASGPTESSLDLALPEQVAQGDSGLHLPLPQSLPVWPRTERPEPLPREVNVPLSFDDLLVPIDQPNPIRQRFAATTDVHRDDERRLNAIALEMPPASEIAPEVQEELRRRLDFATPKKFENIAPKSVAGAAQGSLASAPWTASPPDRLPKPSPTTDARHWIRQP</sequence>
<gene>
    <name evidence="2" type="ORF">Poly51_01270</name>
</gene>
<dbReference type="OrthoDB" id="276332at2"/>
<evidence type="ECO:0000256" key="1">
    <source>
        <dbReference type="SAM" id="MobiDB-lite"/>
    </source>
</evidence>
<reference evidence="2 3" key="1">
    <citation type="submission" date="2019-02" db="EMBL/GenBank/DDBJ databases">
        <title>Deep-cultivation of Planctomycetes and their phenomic and genomic characterization uncovers novel biology.</title>
        <authorList>
            <person name="Wiegand S."/>
            <person name="Jogler M."/>
            <person name="Boedeker C."/>
            <person name="Pinto D."/>
            <person name="Vollmers J."/>
            <person name="Rivas-Marin E."/>
            <person name="Kohn T."/>
            <person name="Peeters S.H."/>
            <person name="Heuer A."/>
            <person name="Rast P."/>
            <person name="Oberbeckmann S."/>
            <person name="Bunk B."/>
            <person name="Jeske O."/>
            <person name="Meyerdierks A."/>
            <person name="Storesund J.E."/>
            <person name="Kallscheuer N."/>
            <person name="Luecker S."/>
            <person name="Lage O.M."/>
            <person name="Pohl T."/>
            <person name="Merkel B.J."/>
            <person name="Hornburger P."/>
            <person name="Mueller R.-W."/>
            <person name="Bruemmer F."/>
            <person name="Labrenz M."/>
            <person name="Spormann A.M."/>
            <person name="Op Den Camp H."/>
            <person name="Overmann J."/>
            <person name="Amann R."/>
            <person name="Jetten M.S.M."/>
            <person name="Mascher T."/>
            <person name="Medema M.H."/>
            <person name="Devos D.P."/>
            <person name="Kaster A.-K."/>
            <person name="Ovreas L."/>
            <person name="Rohde M."/>
            <person name="Galperin M.Y."/>
            <person name="Jogler C."/>
        </authorList>
    </citation>
    <scope>NUCLEOTIDE SEQUENCE [LARGE SCALE GENOMIC DNA]</scope>
    <source>
        <strain evidence="2 3">Poly51</strain>
    </source>
</reference>
<name>A0A5C6FJG0_9BACT</name>
<organism evidence="2 3">
    <name type="scientific">Rubripirellula tenax</name>
    <dbReference type="NCBI Taxonomy" id="2528015"/>
    <lineage>
        <taxon>Bacteria</taxon>
        <taxon>Pseudomonadati</taxon>
        <taxon>Planctomycetota</taxon>
        <taxon>Planctomycetia</taxon>
        <taxon>Pirellulales</taxon>
        <taxon>Pirellulaceae</taxon>
        <taxon>Rubripirellula</taxon>
    </lineage>
</organism>
<proteinExistence type="predicted"/>
<accession>A0A5C6FJG0</accession>
<evidence type="ECO:0008006" key="4">
    <source>
        <dbReference type="Google" id="ProtNLM"/>
    </source>
</evidence>
<evidence type="ECO:0000313" key="2">
    <source>
        <dbReference type="EMBL" id="TWU59854.1"/>
    </source>
</evidence>
<feature type="region of interest" description="Disordered" evidence="1">
    <location>
        <begin position="159"/>
        <end position="199"/>
    </location>
</feature>